<reference evidence="1 2" key="1">
    <citation type="submission" date="2024-01" db="EMBL/GenBank/DDBJ databases">
        <title>The genomes of 5 underutilized Papilionoideae crops provide insights into root nodulation and disease resistanc.</title>
        <authorList>
            <person name="Jiang F."/>
        </authorList>
    </citation>
    <scope>NUCLEOTIDE SEQUENCE [LARGE SCALE GENOMIC DNA]</scope>
    <source>
        <strain evidence="1">LVBAO_FW01</strain>
        <tissue evidence="1">Leaves</tissue>
    </source>
</reference>
<protein>
    <submittedName>
        <fullName evidence="1">Uncharacterized protein</fullName>
    </submittedName>
</protein>
<evidence type="ECO:0000313" key="2">
    <source>
        <dbReference type="Proteomes" id="UP001367508"/>
    </source>
</evidence>
<dbReference type="EMBL" id="JAYMYQ010000001">
    <property type="protein sequence ID" value="KAK7361798.1"/>
    <property type="molecule type" value="Genomic_DNA"/>
</dbReference>
<dbReference type="Proteomes" id="UP001367508">
    <property type="component" value="Unassembled WGS sequence"/>
</dbReference>
<comment type="caution">
    <text evidence="1">The sequence shown here is derived from an EMBL/GenBank/DDBJ whole genome shotgun (WGS) entry which is preliminary data.</text>
</comment>
<accession>A0AAN9N0N0</accession>
<sequence length="123" mass="14024">MVVLYLCILRAANHEPRSQVHEQTSNMITIDGNPTHRIHYPCDHLLVLLANHERLIEFNSMHANHAVATDSTSLADYECDLEFFPARPLKMLKGSTTRDEASDDPLPLVIYSDYLKRPTPLLK</sequence>
<organism evidence="1 2">
    <name type="scientific">Canavalia gladiata</name>
    <name type="common">Sword bean</name>
    <name type="synonym">Dolichos gladiatus</name>
    <dbReference type="NCBI Taxonomy" id="3824"/>
    <lineage>
        <taxon>Eukaryota</taxon>
        <taxon>Viridiplantae</taxon>
        <taxon>Streptophyta</taxon>
        <taxon>Embryophyta</taxon>
        <taxon>Tracheophyta</taxon>
        <taxon>Spermatophyta</taxon>
        <taxon>Magnoliopsida</taxon>
        <taxon>eudicotyledons</taxon>
        <taxon>Gunneridae</taxon>
        <taxon>Pentapetalae</taxon>
        <taxon>rosids</taxon>
        <taxon>fabids</taxon>
        <taxon>Fabales</taxon>
        <taxon>Fabaceae</taxon>
        <taxon>Papilionoideae</taxon>
        <taxon>50 kb inversion clade</taxon>
        <taxon>NPAAA clade</taxon>
        <taxon>indigoferoid/millettioid clade</taxon>
        <taxon>Phaseoleae</taxon>
        <taxon>Canavalia</taxon>
    </lineage>
</organism>
<dbReference type="AlphaFoldDB" id="A0AAN9N0N0"/>
<keyword evidence="2" id="KW-1185">Reference proteome</keyword>
<gene>
    <name evidence="1" type="ORF">VNO77_03882</name>
</gene>
<name>A0AAN9N0N0_CANGL</name>
<proteinExistence type="predicted"/>
<evidence type="ECO:0000313" key="1">
    <source>
        <dbReference type="EMBL" id="KAK7361798.1"/>
    </source>
</evidence>